<dbReference type="HOGENOM" id="CLU_026481_5_0_10"/>
<dbReference type="EMBL" id="CP002345">
    <property type="protein sequence ID" value="ADQ79091.1"/>
    <property type="molecule type" value="Genomic_DNA"/>
</dbReference>
<organism evidence="3 4">
    <name type="scientific">Paludibacter propionicigenes (strain DSM 17365 / JCM 13257 / WB4)</name>
    <dbReference type="NCBI Taxonomy" id="694427"/>
    <lineage>
        <taxon>Bacteria</taxon>
        <taxon>Pseudomonadati</taxon>
        <taxon>Bacteroidota</taxon>
        <taxon>Bacteroidia</taxon>
        <taxon>Bacteroidales</taxon>
        <taxon>Paludibacteraceae</taxon>
        <taxon>Paludibacter</taxon>
    </lineage>
</organism>
<reference key="1">
    <citation type="submission" date="2010-11" db="EMBL/GenBank/DDBJ databases">
        <title>The complete genome of Paludibacter propionicigenes DSM 17365.</title>
        <authorList>
            <consortium name="US DOE Joint Genome Institute (JGI-PGF)"/>
            <person name="Lucas S."/>
            <person name="Copeland A."/>
            <person name="Lapidus A."/>
            <person name="Bruce D."/>
            <person name="Goodwin L."/>
            <person name="Pitluck S."/>
            <person name="Kyrpides N."/>
            <person name="Mavromatis K."/>
            <person name="Ivanova N."/>
            <person name="Munk A.C."/>
            <person name="Brettin T."/>
            <person name="Detter J.C."/>
            <person name="Han C."/>
            <person name="Tapia R."/>
            <person name="Land M."/>
            <person name="Hauser L."/>
            <person name="Markowitz V."/>
            <person name="Cheng J.-F."/>
            <person name="Hugenholtz P."/>
            <person name="Woyke T."/>
            <person name="Wu D."/>
            <person name="Gronow S."/>
            <person name="Wellnitz S."/>
            <person name="Brambilla E."/>
            <person name="Klenk H.-P."/>
            <person name="Eisen J.A."/>
        </authorList>
    </citation>
    <scope>NUCLEOTIDE SEQUENCE</scope>
    <source>
        <strain>WB4</strain>
    </source>
</reference>
<sequence length="258" mass="30023">MDELSKADKKTLQTIRQKFKKAINDYRLIDNDDHILIGLSGGKDSLALVELLGERQKIFVPRFKVTAVHISVENIPYQSDLEYLKTYCNKFDIPFVHHVTRFDDTTDTHKSTCFLCSWHRRKALFDVARNLGCNKLALGHHLDDITETLLLNLFYQGSFGTMPPKLKMNKFDMAIIRPLALISEKEMKEMERIEAYQKQIKNCPHEKDSSRRDAKNLISELEKWNPDVRQSIWAAMENIKSEYLPHKFTGKGTKNHNL</sequence>
<gene>
    <name evidence="3" type="ordered locus">Palpr_0941</name>
</gene>
<evidence type="ECO:0000313" key="3">
    <source>
        <dbReference type="EMBL" id="ADQ79091.1"/>
    </source>
</evidence>
<dbReference type="AlphaFoldDB" id="E4T2Z7"/>
<name>E4T2Z7_PALPW</name>
<dbReference type="Proteomes" id="UP000008718">
    <property type="component" value="Chromosome"/>
</dbReference>
<dbReference type="PANTHER" id="PTHR43686">
    <property type="entry name" value="SULFURTRANSFERASE-RELATED"/>
    <property type="match status" value="1"/>
</dbReference>
<evidence type="ECO:0000313" key="4">
    <source>
        <dbReference type="Proteomes" id="UP000008718"/>
    </source>
</evidence>
<dbReference type="SUPFAM" id="SSF52402">
    <property type="entry name" value="Adenine nucleotide alpha hydrolases-like"/>
    <property type="match status" value="1"/>
</dbReference>
<dbReference type="PANTHER" id="PTHR43686:SF1">
    <property type="entry name" value="AMINOTRAN_5 DOMAIN-CONTAINING PROTEIN"/>
    <property type="match status" value="1"/>
</dbReference>
<dbReference type="GO" id="GO:0008033">
    <property type="term" value="P:tRNA processing"/>
    <property type="evidence" value="ECO:0007669"/>
    <property type="project" value="InterPro"/>
</dbReference>
<dbReference type="KEGG" id="ppn:Palpr_0941"/>
<dbReference type="InterPro" id="IPR011063">
    <property type="entry name" value="TilS/TtcA_N"/>
</dbReference>
<keyword evidence="1" id="KW-0808">Transferase</keyword>
<dbReference type="RefSeq" id="WP_013444460.1">
    <property type="nucleotide sequence ID" value="NC_014734.1"/>
</dbReference>
<evidence type="ECO:0000256" key="1">
    <source>
        <dbReference type="ARBA" id="ARBA00022679"/>
    </source>
</evidence>
<protein>
    <submittedName>
        <fullName evidence="3">PP-loop domain protein</fullName>
    </submittedName>
</protein>
<dbReference type="GO" id="GO:0016740">
    <property type="term" value="F:transferase activity"/>
    <property type="evidence" value="ECO:0007669"/>
    <property type="project" value="UniProtKB-KW"/>
</dbReference>
<dbReference type="InterPro" id="IPR035107">
    <property type="entry name" value="tRNA_thiolation_TtcA_Ctu1"/>
</dbReference>
<evidence type="ECO:0000259" key="2">
    <source>
        <dbReference type="Pfam" id="PF01171"/>
    </source>
</evidence>
<dbReference type="PIRSF" id="PIRSF004976">
    <property type="entry name" value="ATPase_YdaO"/>
    <property type="match status" value="1"/>
</dbReference>
<dbReference type="OrthoDB" id="9807403at2"/>
<keyword evidence="4" id="KW-1185">Reference proteome</keyword>
<dbReference type="InterPro" id="IPR014729">
    <property type="entry name" value="Rossmann-like_a/b/a_fold"/>
</dbReference>
<dbReference type="Gene3D" id="3.40.50.620">
    <property type="entry name" value="HUPs"/>
    <property type="match status" value="1"/>
</dbReference>
<dbReference type="Pfam" id="PF01171">
    <property type="entry name" value="ATP_bind_3"/>
    <property type="match status" value="1"/>
</dbReference>
<reference evidence="3 4" key="2">
    <citation type="journal article" date="2011" name="Stand. Genomic Sci.">
        <title>Complete genome sequence of Paludibacter propionicigenes type strain (WB4).</title>
        <authorList>
            <person name="Gronow S."/>
            <person name="Munk C."/>
            <person name="Lapidus A."/>
            <person name="Nolan M."/>
            <person name="Lucas S."/>
            <person name="Hammon N."/>
            <person name="Deshpande S."/>
            <person name="Cheng J.F."/>
            <person name="Tapia R."/>
            <person name="Han C."/>
            <person name="Goodwin L."/>
            <person name="Pitluck S."/>
            <person name="Liolios K."/>
            <person name="Ivanova N."/>
            <person name="Mavromatis K."/>
            <person name="Mikhailova N."/>
            <person name="Pati A."/>
            <person name="Chen A."/>
            <person name="Palaniappan K."/>
            <person name="Land M."/>
            <person name="Hauser L."/>
            <person name="Chang Y.J."/>
            <person name="Jeffries C.D."/>
            <person name="Brambilla E."/>
            <person name="Rohde M."/>
            <person name="Goker M."/>
            <person name="Detter J.C."/>
            <person name="Woyke T."/>
            <person name="Bristow J."/>
            <person name="Eisen J.A."/>
            <person name="Markowitz V."/>
            <person name="Hugenholtz P."/>
            <person name="Kyrpides N.C."/>
            <person name="Klenk H.P."/>
        </authorList>
    </citation>
    <scope>NUCLEOTIDE SEQUENCE [LARGE SCALE GENOMIC DNA]</scope>
    <source>
        <strain evidence="4">DSM 17365 / JCM 13257 / WB4</strain>
    </source>
</reference>
<dbReference type="eggNOG" id="COG0037">
    <property type="taxonomic scope" value="Bacteria"/>
</dbReference>
<proteinExistence type="predicted"/>
<feature type="domain" description="tRNA(Ile)-lysidine/2-thiocytidine synthase N-terminal" evidence="2">
    <location>
        <begin position="34"/>
        <end position="191"/>
    </location>
</feature>
<dbReference type="STRING" id="694427.Palpr_0941"/>
<dbReference type="CDD" id="cd24138">
    <property type="entry name" value="TtcA-like"/>
    <property type="match status" value="1"/>
</dbReference>
<accession>E4T2Z7</accession>